<protein>
    <recommendedName>
        <fullName evidence="2">Poly(3-hydroxyalkanoate) polymerase subunit PhaE</fullName>
    </recommendedName>
</protein>
<name>A0A367ZKL9_9BACT</name>
<dbReference type="EMBL" id="QOQW01000020">
    <property type="protein sequence ID" value="RCK78645.1"/>
    <property type="molecule type" value="Genomic_DNA"/>
</dbReference>
<dbReference type="InterPro" id="IPR010123">
    <property type="entry name" value="PHA_synth_III_E"/>
</dbReference>
<evidence type="ECO:0000256" key="2">
    <source>
        <dbReference type="ARBA" id="ARBA00019066"/>
    </source>
</evidence>
<accession>A0A367ZKL9</accession>
<evidence type="ECO:0000256" key="1">
    <source>
        <dbReference type="ARBA" id="ARBA00004683"/>
    </source>
</evidence>
<evidence type="ECO:0000313" key="5">
    <source>
        <dbReference type="EMBL" id="RCK78645.1"/>
    </source>
</evidence>
<gene>
    <name evidence="5" type="ORF">OZSIB_1172</name>
</gene>
<reference evidence="5 6" key="1">
    <citation type="submission" date="2018-05" db="EMBL/GenBank/DDBJ databases">
        <title>A metagenomic window into the 2 km-deep terrestrial subsurface aquifer revealed taxonomically and functionally diverse microbial community comprising novel uncultured bacterial lineages.</title>
        <authorList>
            <person name="Kadnikov V.V."/>
            <person name="Mardanov A.V."/>
            <person name="Beletsky A.V."/>
            <person name="Banks D."/>
            <person name="Pimenov N.V."/>
            <person name="Frank Y.A."/>
            <person name="Karnachuk O.V."/>
            <person name="Ravin N.V."/>
        </authorList>
    </citation>
    <scope>NUCLEOTIDE SEQUENCE [LARGE SCALE GENOMIC DNA]</scope>
    <source>
        <strain evidence="5">BY5</strain>
    </source>
</reference>
<evidence type="ECO:0000256" key="3">
    <source>
        <dbReference type="ARBA" id="ARBA00022752"/>
    </source>
</evidence>
<comment type="caution">
    <text evidence="5">The sequence shown here is derived from an EMBL/GenBank/DDBJ whole genome shotgun (WGS) entry which is preliminary data.</text>
</comment>
<dbReference type="AlphaFoldDB" id="A0A367ZKL9"/>
<evidence type="ECO:0000313" key="6">
    <source>
        <dbReference type="Proteomes" id="UP000252355"/>
    </source>
</evidence>
<feature type="region of interest" description="Disordered" evidence="4">
    <location>
        <begin position="98"/>
        <end position="147"/>
    </location>
</feature>
<evidence type="ECO:0000256" key="4">
    <source>
        <dbReference type="SAM" id="MobiDB-lite"/>
    </source>
</evidence>
<dbReference type="UniPathway" id="UPA00917"/>
<organism evidence="5 6">
    <name type="scientific">Candidatus Ozemobacter sibiricus</name>
    <dbReference type="NCBI Taxonomy" id="2268124"/>
    <lineage>
        <taxon>Bacteria</taxon>
        <taxon>Candidatus Ozemobacteria</taxon>
        <taxon>Candidatus Ozemobacterales</taxon>
        <taxon>Candidatus Ozemobacteraceae</taxon>
        <taxon>Candidatus Ozemobacter</taxon>
    </lineage>
</organism>
<feature type="compositionally biased region" description="Low complexity" evidence="4">
    <location>
        <begin position="98"/>
        <end position="118"/>
    </location>
</feature>
<feature type="compositionally biased region" description="Low complexity" evidence="4">
    <location>
        <begin position="132"/>
        <end position="141"/>
    </location>
</feature>
<sequence length="147" mass="16164">MTHPNPFDFGRTMLETWEKTMGEALEKLTHDEAFLKNMSQALGGSLDLKKQMESQVERYLQSINMPTRSDLERILAYLQRIESRLLDLEDRLDLLGAPAATPATPAASPARRATPRSTGTAAATSQTKARPKAAATKAKPTAARRAK</sequence>
<dbReference type="GO" id="GO:0042619">
    <property type="term" value="P:poly-hydroxybutyrate biosynthetic process"/>
    <property type="evidence" value="ECO:0007669"/>
    <property type="project" value="UniProtKB-KW"/>
</dbReference>
<keyword evidence="3" id="KW-0583">PHB biosynthesis</keyword>
<proteinExistence type="predicted"/>
<dbReference type="Pfam" id="PF09712">
    <property type="entry name" value="PHA_synth_III_E"/>
    <property type="match status" value="1"/>
</dbReference>
<comment type="pathway">
    <text evidence="1">Biopolymer metabolism; poly-(R)-3-hydroxybutanoate biosynthesis.</text>
</comment>
<dbReference type="Proteomes" id="UP000252355">
    <property type="component" value="Unassembled WGS sequence"/>
</dbReference>